<evidence type="ECO:0000256" key="2">
    <source>
        <dbReference type="ARBA" id="ARBA00006448"/>
    </source>
</evidence>
<feature type="transmembrane region" description="Helical" evidence="7">
    <location>
        <begin position="38"/>
        <end position="58"/>
    </location>
</feature>
<reference evidence="11" key="1">
    <citation type="journal article" date="2019" name="Int. J. Syst. Evol. Microbiol.">
        <title>The Global Catalogue of Microorganisms (GCM) 10K type strain sequencing project: providing services to taxonomists for standard genome sequencing and annotation.</title>
        <authorList>
            <consortium name="The Broad Institute Genomics Platform"/>
            <consortium name="The Broad Institute Genome Sequencing Center for Infectious Disease"/>
            <person name="Wu L."/>
            <person name="Ma J."/>
        </authorList>
    </citation>
    <scope>NUCLEOTIDE SEQUENCE [LARGE SCALE GENOMIC DNA]</scope>
    <source>
        <strain evidence="11">CCUG 53915</strain>
    </source>
</reference>
<dbReference type="EMBL" id="JBHTLT010000086">
    <property type="protein sequence ID" value="MFD1205773.1"/>
    <property type="molecule type" value="Genomic_DNA"/>
</dbReference>
<feature type="domain" description="YetF-like N-terminal transmembrane" evidence="9">
    <location>
        <begin position="11"/>
        <end position="84"/>
    </location>
</feature>
<evidence type="ECO:0000256" key="6">
    <source>
        <dbReference type="ARBA" id="ARBA00023136"/>
    </source>
</evidence>
<gene>
    <name evidence="10" type="ORF">ACFQ38_11800</name>
</gene>
<dbReference type="InterPro" id="IPR023090">
    <property type="entry name" value="UPF0702_alpha/beta_dom_sf"/>
</dbReference>
<dbReference type="InterPro" id="IPR048454">
    <property type="entry name" value="YetF_N"/>
</dbReference>
<accession>A0ABW3U2C9</accession>
<name>A0ABW3U2C9_9BACL</name>
<evidence type="ECO:0000256" key="7">
    <source>
        <dbReference type="SAM" id="Phobius"/>
    </source>
</evidence>
<dbReference type="Pfam" id="PF04239">
    <property type="entry name" value="DUF421"/>
    <property type="match status" value="1"/>
</dbReference>
<feature type="domain" description="YetF C-terminal" evidence="8">
    <location>
        <begin position="87"/>
        <end position="220"/>
    </location>
</feature>
<keyword evidence="3" id="KW-1003">Cell membrane</keyword>
<evidence type="ECO:0000313" key="11">
    <source>
        <dbReference type="Proteomes" id="UP001597231"/>
    </source>
</evidence>
<evidence type="ECO:0000256" key="4">
    <source>
        <dbReference type="ARBA" id="ARBA00022692"/>
    </source>
</evidence>
<feature type="transmembrane region" description="Helical" evidence="7">
    <location>
        <begin position="64"/>
        <end position="85"/>
    </location>
</feature>
<keyword evidence="5 7" id="KW-1133">Transmembrane helix</keyword>
<proteinExistence type="inferred from homology"/>
<evidence type="ECO:0000259" key="8">
    <source>
        <dbReference type="Pfam" id="PF04239"/>
    </source>
</evidence>
<keyword evidence="11" id="KW-1185">Reference proteome</keyword>
<feature type="transmembrane region" description="Helical" evidence="7">
    <location>
        <begin position="12"/>
        <end position="31"/>
    </location>
</feature>
<organism evidence="10 11">
    <name type="scientific">Sporosarcina contaminans</name>
    <dbReference type="NCBI Taxonomy" id="633403"/>
    <lineage>
        <taxon>Bacteria</taxon>
        <taxon>Bacillati</taxon>
        <taxon>Bacillota</taxon>
        <taxon>Bacilli</taxon>
        <taxon>Bacillales</taxon>
        <taxon>Caryophanaceae</taxon>
        <taxon>Sporosarcina</taxon>
    </lineage>
</organism>
<evidence type="ECO:0000256" key="3">
    <source>
        <dbReference type="ARBA" id="ARBA00022475"/>
    </source>
</evidence>
<comment type="subcellular location">
    <subcellularLocation>
        <location evidence="1">Cell membrane</location>
        <topology evidence="1">Multi-pass membrane protein</topology>
    </subcellularLocation>
</comment>
<dbReference type="Proteomes" id="UP001597231">
    <property type="component" value="Unassembled WGS sequence"/>
</dbReference>
<dbReference type="Pfam" id="PF20730">
    <property type="entry name" value="YetF_N"/>
    <property type="match status" value="1"/>
</dbReference>
<keyword evidence="4 7" id="KW-0812">Transmembrane</keyword>
<evidence type="ECO:0000256" key="5">
    <source>
        <dbReference type="ARBA" id="ARBA00022989"/>
    </source>
</evidence>
<comment type="caution">
    <text evidence="10">The sequence shown here is derived from an EMBL/GenBank/DDBJ whole genome shotgun (WGS) entry which is preliminary data.</text>
</comment>
<dbReference type="Gene3D" id="3.30.240.20">
    <property type="entry name" value="bsu07140 like domains"/>
    <property type="match status" value="2"/>
</dbReference>
<comment type="similarity">
    <text evidence="2">Belongs to the UPF0702 family.</text>
</comment>
<keyword evidence="6 7" id="KW-0472">Membrane</keyword>
<dbReference type="RefSeq" id="WP_336822184.1">
    <property type="nucleotide sequence ID" value="NZ_JBHTLT010000086.1"/>
</dbReference>
<evidence type="ECO:0000256" key="1">
    <source>
        <dbReference type="ARBA" id="ARBA00004651"/>
    </source>
</evidence>
<protein>
    <submittedName>
        <fullName evidence="10">DUF421 domain-containing protein</fullName>
    </submittedName>
</protein>
<dbReference type="PANTHER" id="PTHR34582">
    <property type="entry name" value="UPF0702 TRANSMEMBRANE PROTEIN YCAP"/>
    <property type="match status" value="1"/>
</dbReference>
<sequence length="233" mass="26373">MDEFFEFSFWEMIIRATIAFAVLLVLARLMGKKQISQLTFFHYVTGITIGSIAADIAGESETPFMNGLIAMIWWALLTLLMNYIALKSKKARVLLDDTPSILIHEGRLNEQEMKKVRMTLNDLNMMLREQSVFSVSDVNYAILETNGKLSVLKKAGQEAATKTDVKASAKDPKYIPTEIISDGKLIQKNLTELNLTEEWVMKQLKKKGIGQIDQVYYAEVYGDGSLFVDEKDD</sequence>
<dbReference type="InterPro" id="IPR007353">
    <property type="entry name" value="DUF421"/>
</dbReference>
<evidence type="ECO:0000259" key="9">
    <source>
        <dbReference type="Pfam" id="PF20730"/>
    </source>
</evidence>
<evidence type="ECO:0000313" key="10">
    <source>
        <dbReference type="EMBL" id="MFD1205773.1"/>
    </source>
</evidence>
<dbReference type="PANTHER" id="PTHR34582:SF7">
    <property type="entry name" value="UPF0702 TRANSMEMBRANE PROTEIN YDFS"/>
    <property type="match status" value="1"/>
</dbReference>